<dbReference type="RefSeq" id="WP_307039490.1">
    <property type="nucleotide sequence ID" value="NZ_JAUSYA010000001.1"/>
</dbReference>
<sequence length="159" mass="16911">METRSDDEGGTGPGTDLIEAGYALSGGDGCIAQARRDAADFLKRAREERGVDVSSRAMDLTQLVVSELVTNVRKYAPGPALMRLRVTGAMVEVAVRDSDRTVPTVEAADPGRIGRHGLEIVQAVAHELVVERQPDGKRVIARIVLADPPGDDAAGRRPS</sequence>
<dbReference type="EMBL" id="JAUSYA010000001">
    <property type="protein sequence ID" value="MDQ0681448.1"/>
    <property type="molecule type" value="Genomic_DNA"/>
</dbReference>
<dbReference type="Pfam" id="PF13581">
    <property type="entry name" value="HATPase_c_2"/>
    <property type="match status" value="1"/>
</dbReference>
<organism evidence="3 4">
    <name type="scientific">Streptomyces achromogenes</name>
    <dbReference type="NCBI Taxonomy" id="67255"/>
    <lineage>
        <taxon>Bacteria</taxon>
        <taxon>Bacillati</taxon>
        <taxon>Actinomycetota</taxon>
        <taxon>Actinomycetes</taxon>
        <taxon>Kitasatosporales</taxon>
        <taxon>Streptomycetaceae</taxon>
        <taxon>Streptomyces</taxon>
    </lineage>
</organism>
<keyword evidence="4" id="KW-1185">Reference proteome</keyword>
<dbReference type="CDD" id="cd16936">
    <property type="entry name" value="HATPase_RsbW-like"/>
    <property type="match status" value="1"/>
</dbReference>
<dbReference type="Proteomes" id="UP001243364">
    <property type="component" value="Unassembled WGS sequence"/>
</dbReference>
<gene>
    <name evidence="3" type="ORF">QFZ56_000411</name>
</gene>
<accession>A0ABU0PUX2</accession>
<comment type="caution">
    <text evidence="3">The sequence shown here is derived from an EMBL/GenBank/DDBJ whole genome shotgun (WGS) entry which is preliminary data.</text>
</comment>
<dbReference type="PANTHER" id="PTHR35526:SF3">
    <property type="entry name" value="ANTI-SIGMA-F FACTOR RSBW"/>
    <property type="match status" value="1"/>
</dbReference>
<dbReference type="InterPro" id="IPR003594">
    <property type="entry name" value="HATPase_dom"/>
</dbReference>
<dbReference type="SUPFAM" id="SSF55874">
    <property type="entry name" value="ATPase domain of HSP90 chaperone/DNA topoisomerase II/histidine kinase"/>
    <property type="match status" value="1"/>
</dbReference>
<dbReference type="PANTHER" id="PTHR35526">
    <property type="entry name" value="ANTI-SIGMA-F FACTOR RSBW-RELATED"/>
    <property type="match status" value="1"/>
</dbReference>
<feature type="domain" description="Histidine kinase/HSP90-like ATPase" evidence="2">
    <location>
        <begin position="38"/>
        <end position="142"/>
    </location>
</feature>
<reference evidence="3 4" key="1">
    <citation type="submission" date="2023-07" db="EMBL/GenBank/DDBJ databases">
        <title>Comparative genomics of wheat-associated soil bacteria to identify genetic determinants of phenazine resistance.</title>
        <authorList>
            <person name="Mouncey N."/>
        </authorList>
    </citation>
    <scope>NUCLEOTIDE SEQUENCE [LARGE SCALE GENOMIC DNA]</scope>
    <source>
        <strain evidence="3 4">W4I19-2</strain>
    </source>
</reference>
<evidence type="ECO:0000313" key="3">
    <source>
        <dbReference type="EMBL" id="MDQ0681448.1"/>
    </source>
</evidence>
<proteinExistence type="predicted"/>
<keyword evidence="1" id="KW-0808">Transferase</keyword>
<dbReference type="Gene3D" id="3.30.565.10">
    <property type="entry name" value="Histidine kinase-like ATPase, C-terminal domain"/>
    <property type="match status" value="1"/>
</dbReference>
<dbReference type="InterPro" id="IPR036890">
    <property type="entry name" value="HATPase_C_sf"/>
</dbReference>
<name>A0ABU0PUX2_STRAH</name>
<dbReference type="InterPro" id="IPR050267">
    <property type="entry name" value="Anti-sigma-factor_SerPK"/>
</dbReference>
<keyword evidence="1" id="KW-0418">Kinase</keyword>
<evidence type="ECO:0000256" key="1">
    <source>
        <dbReference type="ARBA" id="ARBA00022527"/>
    </source>
</evidence>
<evidence type="ECO:0000259" key="2">
    <source>
        <dbReference type="Pfam" id="PF13581"/>
    </source>
</evidence>
<evidence type="ECO:0000313" key="4">
    <source>
        <dbReference type="Proteomes" id="UP001243364"/>
    </source>
</evidence>
<keyword evidence="1" id="KW-0723">Serine/threonine-protein kinase</keyword>
<protein>
    <submittedName>
        <fullName evidence="3">Anti-sigma regulatory factor (Ser/Thr protein kinase)</fullName>
    </submittedName>
</protein>